<dbReference type="EMBL" id="JACHDB010000001">
    <property type="protein sequence ID" value="MBB5433423.1"/>
    <property type="molecule type" value="Genomic_DNA"/>
</dbReference>
<dbReference type="PANTHER" id="PTHR43133:SF8">
    <property type="entry name" value="RNA POLYMERASE SIGMA FACTOR HI_1459-RELATED"/>
    <property type="match status" value="1"/>
</dbReference>
<dbReference type="PANTHER" id="PTHR43133">
    <property type="entry name" value="RNA POLYMERASE ECF-TYPE SIGMA FACTO"/>
    <property type="match status" value="1"/>
</dbReference>
<evidence type="ECO:0000313" key="10">
    <source>
        <dbReference type="Proteomes" id="UP000572635"/>
    </source>
</evidence>
<keyword evidence="10" id="KW-1185">Reference proteome</keyword>
<dbReference type="InterPro" id="IPR036388">
    <property type="entry name" value="WH-like_DNA-bd_sf"/>
</dbReference>
<dbReference type="AlphaFoldDB" id="A0A7W8QN02"/>
<feature type="domain" description="RNA polymerase sigma-70 region 2" evidence="7">
    <location>
        <begin position="33"/>
        <end position="101"/>
    </location>
</feature>
<feature type="domain" description="Putative zinc-finger" evidence="8">
    <location>
        <begin position="198"/>
        <end position="232"/>
    </location>
</feature>
<dbReference type="GO" id="GO:0003677">
    <property type="term" value="F:DNA binding"/>
    <property type="evidence" value="ECO:0007669"/>
    <property type="project" value="UniProtKB-KW"/>
</dbReference>
<dbReference type="Gene3D" id="1.10.1740.10">
    <property type="match status" value="1"/>
</dbReference>
<feature type="region of interest" description="Disordered" evidence="6">
    <location>
        <begin position="308"/>
        <end position="504"/>
    </location>
</feature>
<evidence type="ECO:0000256" key="1">
    <source>
        <dbReference type="ARBA" id="ARBA00010641"/>
    </source>
</evidence>
<evidence type="ECO:0000256" key="5">
    <source>
        <dbReference type="ARBA" id="ARBA00023163"/>
    </source>
</evidence>
<dbReference type="SUPFAM" id="SSF88946">
    <property type="entry name" value="Sigma2 domain of RNA polymerase sigma factors"/>
    <property type="match status" value="1"/>
</dbReference>
<feature type="compositionally biased region" description="Basic and acidic residues" evidence="6">
    <location>
        <begin position="390"/>
        <end position="399"/>
    </location>
</feature>
<dbReference type="Pfam" id="PF13490">
    <property type="entry name" value="zf-HC2"/>
    <property type="match status" value="1"/>
</dbReference>
<dbReference type="InterPro" id="IPR041916">
    <property type="entry name" value="Anti_sigma_zinc_sf"/>
</dbReference>
<dbReference type="PRINTS" id="PR01217">
    <property type="entry name" value="PRICHEXTENSN"/>
</dbReference>
<comment type="similarity">
    <text evidence="1">Belongs to the sigma-70 factor family. ECF subfamily.</text>
</comment>
<sequence>MTDVQQEDAEAQTGDDELLSQVRGGDTAAFGTLWERHVDAARGLARQLVRGEAEAEDAVADTFTRVLDVVRRGGGPRDGFRPYLLTALRHCVYDRARKDKRQVVTDDMERFDSGEPFVDPAVEGLERSLIARAFLSLRPDWQSVLWYTEIEGIKPAEAAGILGRDPNTVAALAYRAREGLRRAYLQMHLAGGAAAESCRPALELLGGYVRGGLAKRDTKVVDQHLDGCAQCREVYAELMDVNVGLRGVVLPLFAGPVAAGYLASLPGGAALGGGWWGRMPKRQQQAVAAGGATVAVAAAAALALVSNEEQVPPPQPPQAAAPQDPAPPAPPADDPPAADPPAAPPAADPPAPPPAAPPAGPPPPPPAEEPPAEPPAEEPPPEEPPDEQPPPERPERPAPPEEPEPPETPEPPEVPDPPDPPEIPEPPVWPEWPEWPQWPEWPEQPGLPQPPGWVERPGDPGWPDPPELPGAPDVPEAPPEAPEVPGGVPDVPEEPAVPGLPGGG</sequence>
<keyword evidence="4" id="KW-0238">DNA-binding</keyword>
<dbReference type="Gene3D" id="1.10.10.1320">
    <property type="entry name" value="Anti-sigma factor, zinc-finger domain"/>
    <property type="match status" value="1"/>
</dbReference>
<dbReference type="RefSeq" id="WP_246528275.1">
    <property type="nucleotide sequence ID" value="NZ_JACHDB010000001.1"/>
</dbReference>
<feature type="compositionally biased region" description="Acidic residues" evidence="6">
    <location>
        <begin position="1"/>
        <end position="18"/>
    </location>
</feature>
<dbReference type="Proteomes" id="UP000572635">
    <property type="component" value="Unassembled WGS sequence"/>
</dbReference>
<reference evidence="9 10" key="1">
    <citation type="submission" date="2020-08" db="EMBL/GenBank/DDBJ databases">
        <title>Sequencing the genomes of 1000 actinobacteria strains.</title>
        <authorList>
            <person name="Klenk H.-P."/>
        </authorList>
    </citation>
    <scope>NUCLEOTIDE SEQUENCE [LARGE SCALE GENOMIC DNA]</scope>
    <source>
        <strain evidence="9 10">DSM 44551</strain>
    </source>
</reference>
<evidence type="ECO:0000259" key="8">
    <source>
        <dbReference type="Pfam" id="PF13490"/>
    </source>
</evidence>
<dbReference type="InterPro" id="IPR013324">
    <property type="entry name" value="RNA_pol_sigma_r3/r4-like"/>
</dbReference>
<feature type="compositionally biased region" description="Acidic residues" evidence="6">
    <location>
        <begin position="375"/>
        <end position="386"/>
    </location>
</feature>
<dbReference type="InterPro" id="IPR007627">
    <property type="entry name" value="RNA_pol_sigma70_r2"/>
</dbReference>
<feature type="compositionally biased region" description="Pro residues" evidence="6">
    <location>
        <begin position="460"/>
        <end position="469"/>
    </location>
</feature>
<organism evidence="9 10">
    <name type="scientific">Nocardiopsis composta</name>
    <dbReference type="NCBI Taxonomy" id="157465"/>
    <lineage>
        <taxon>Bacteria</taxon>
        <taxon>Bacillati</taxon>
        <taxon>Actinomycetota</taxon>
        <taxon>Actinomycetes</taxon>
        <taxon>Streptosporangiales</taxon>
        <taxon>Nocardiopsidaceae</taxon>
        <taxon>Nocardiopsis</taxon>
    </lineage>
</organism>
<name>A0A7W8QN02_9ACTN</name>
<evidence type="ECO:0000256" key="3">
    <source>
        <dbReference type="ARBA" id="ARBA00023082"/>
    </source>
</evidence>
<feature type="compositionally biased region" description="Low complexity" evidence="6">
    <location>
        <begin position="483"/>
        <end position="504"/>
    </location>
</feature>
<dbReference type="GO" id="GO:0006352">
    <property type="term" value="P:DNA-templated transcription initiation"/>
    <property type="evidence" value="ECO:0007669"/>
    <property type="project" value="InterPro"/>
</dbReference>
<dbReference type="InterPro" id="IPR013325">
    <property type="entry name" value="RNA_pol_sigma_r2"/>
</dbReference>
<evidence type="ECO:0000313" key="9">
    <source>
        <dbReference type="EMBL" id="MBB5433423.1"/>
    </source>
</evidence>
<keyword evidence="3" id="KW-0731">Sigma factor</keyword>
<evidence type="ECO:0000256" key="2">
    <source>
        <dbReference type="ARBA" id="ARBA00023015"/>
    </source>
</evidence>
<feature type="compositionally biased region" description="Pro residues" evidence="6">
    <location>
        <begin position="408"/>
        <end position="430"/>
    </location>
</feature>
<evidence type="ECO:0000256" key="4">
    <source>
        <dbReference type="ARBA" id="ARBA00023125"/>
    </source>
</evidence>
<dbReference type="Pfam" id="PF04542">
    <property type="entry name" value="Sigma70_r2"/>
    <property type="match status" value="1"/>
</dbReference>
<feature type="region of interest" description="Disordered" evidence="6">
    <location>
        <begin position="1"/>
        <end position="21"/>
    </location>
</feature>
<evidence type="ECO:0000259" key="7">
    <source>
        <dbReference type="Pfam" id="PF04542"/>
    </source>
</evidence>
<dbReference type="NCBIfam" id="TIGR02937">
    <property type="entry name" value="sigma70-ECF"/>
    <property type="match status" value="1"/>
</dbReference>
<keyword evidence="2" id="KW-0805">Transcription regulation</keyword>
<dbReference type="GO" id="GO:0016987">
    <property type="term" value="F:sigma factor activity"/>
    <property type="evidence" value="ECO:0007669"/>
    <property type="project" value="UniProtKB-KW"/>
</dbReference>
<dbReference type="InterPro" id="IPR014284">
    <property type="entry name" value="RNA_pol_sigma-70_dom"/>
</dbReference>
<evidence type="ECO:0000256" key="6">
    <source>
        <dbReference type="SAM" id="MobiDB-lite"/>
    </source>
</evidence>
<feature type="compositionally biased region" description="Low complexity" evidence="6">
    <location>
        <begin position="431"/>
        <end position="444"/>
    </location>
</feature>
<feature type="compositionally biased region" description="Pro residues" evidence="6">
    <location>
        <begin position="311"/>
        <end position="374"/>
    </location>
</feature>
<protein>
    <submittedName>
        <fullName evidence="9">RNA polymerase sigma factor (Sigma-70 family)</fullName>
    </submittedName>
</protein>
<dbReference type="SUPFAM" id="SSF88659">
    <property type="entry name" value="Sigma3 and sigma4 domains of RNA polymerase sigma factors"/>
    <property type="match status" value="1"/>
</dbReference>
<dbReference type="Gene3D" id="1.10.10.10">
    <property type="entry name" value="Winged helix-like DNA-binding domain superfamily/Winged helix DNA-binding domain"/>
    <property type="match status" value="1"/>
</dbReference>
<dbReference type="InterPro" id="IPR027383">
    <property type="entry name" value="Znf_put"/>
</dbReference>
<dbReference type="InterPro" id="IPR039425">
    <property type="entry name" value="RNA_pol_sigma-70-like"/>
</dbReference>
<proteinExistence type="inferred from homology"/>
<keyword evidence="5" id="KW-0804">Transcription</keyword>
<comment type="caution">
    <text evidence="9">The sequence shown here is derived from an EMBL/GenBank/DDBJ whole genome shotgun (WGS) entry which is preliminary data.</text>
</comment>
<gene>
    <name evidence="9" type="ORF">HDA36_003507</name>
</gene>
<accession>A0A7W8QN02</accession>